<comment type="caution">
    <text evidence="1">The sequence shown here is derived from an EMBL/GenBank/DDBJ whole genome shotgun (WGS) entry which is preliminary data.</text>
</comment>
<accession>A0A423PGP3</accession>
<keyword evidence="2" id="KW-1185">Reference proteome</keyword>
<dbReference type="EMBL" id="AYKH01000041">
    <property type="protein sequence ID" value="ROO24757.1"/>
    <property type="molecule type" value="Genomic_DNA"/>
</dbReference>
<evidence type="ECO:0008006" key="3">
    <source>
        <dbReference type="Google" id="ProtNLM"/>
    </source>
</evidence>
<dbReference type="Gene3D" id="1.25.40.10">
    <property type="entry name" value="Tetratricopeptide repeat domain"/>
    <property type="match status" value="1"/>
</dbReference>
<reference evidence="1 2" key="1">
    <citation type="submission" date="2013-10" db="EMBL/GenBank/DDBJ databases">
        <title>Salinisphaera orenii MK-B5 Genome Sequencing.</title>
        <authorList>
            <person name="Lai Q."/>
            <person name="Li C."/>
            <person name="Shao Z."/>
        </authorList>
    </citation>
    <scope>NUCLEOTIDE SEQUENCE [LARGE SCALE GENOMIC DNA]</scope>
    <source>
        <strain evidence="1 2">MK-B5</strain>
    </source>
</reference>
<name>A0A423PGP3_9GAMM</name>
<evidence type="ECO:0000313" key="2">
    <source>
        <dbReference type="Proteomes" id="UP000283993"/>
    </source>
</evidence>
<sequence>MGRYSIGVLQNGAPQNDVDSTLWYLKAAKQAHVDSQINLAAKHAQGRE</sequence>
<organism evidence="1 2">
    <name type="scientific">Salinisphaera orenii MK-B5</name>
    <dbReference type="NCBI Taxonomy" id="856730"/>
    <lineage>
        <taxon>Bacteria</taxon>
        <taxon>Pseudomonadati</taxon>
        <taxon>Pseudomonadota</taxon>
        <taxon>Gammaproteobacteria</taxon>
        <taxon>Salinisphaerales</taxon>
        <taxon>Salinisphaeraceae</taxon>
        <taxon>Salinisphaera</taxon>
    </lineage>
</organism>
<dbReference type="InterPro" id="IPR011990">
    <property type="entry name" value="TPR-like_helical_dom_sf"/>
</dbReference>
<evidence type="ECO:0000313" key="1">
    <source>
        <dbReference type="EMBL" id="ROO24757.1"/>
    </source>
</evidence>
<proteinExistence type="predicted"/>
<dbReference type="Proteomes" id="UP000283993">
    <property type="component" value="Unassembled WGS sequence"/>
</dbReference>
<dbReference type="AlphaFoldDB" id="A0A423PGP3"/>
<gene>
    <name evidence="1" type="ORF">SAOR_14320</name>
</gene>
<protein>
    <recommendedName>
        <fullName evidence="3">Sel1 repeat family protein</fullName>
    </recommendedName>
</protein>